<evidence type="ECO:0000256" key="2">
    <source>
        <dbReference type="ARBA" id="ARBA00012438"/>
    </source>
</evidence>
<protein>
    <recommendedName>
        <fullName evidence="2">histidine kinase</fullName>
        <ecNumber evidence="2">2.7.13.3</ecNumber>
    </recommendedName>
</protein>
<evidence type="ECO:0000259" key="9">
    <source>
        <dbReference type="Pfam" id="PF07730"/>
    </source>
</evidence>
<dbReference type="InterPro" id="IPR050482">
    <property type="entry name" value="Sensor_HK_TwoCompSys"/>
</dbReference>
<comment type="caution">
    <text evidence="10">The sequence shown here is derived from an EMBL/GenBank/DDBJ whole genome shotgun (WGS) entry which is preliminary data.</text>
</comment>
<evidence type="ECO:0000256" key="4">
    <source>
        <dbReference type="ARBA" id="ARBA00022679"/>
    </source>
</evidence>
<evidence type="ECO:0000256" key="6">
    <source>
        <dbReference type="ARBA" id="ARBA00022777"/>
    </source>
</evidence>
<evidence type="ECO:0000313" key="10">
    <source>
        <dbReference type="EMBL" id="CCH75062.1"/>
    </source>
</evidence>
<evidence type="ECO:0000256" key="3">
    <source>
        <dbReference type="ARBA" id="ARBA00022553"/>
    </source>
</evidence>
<organism evidence="10 11">
    <name type="scientific">Nostocoides australiense Ben110</name>
    <dbReference type="NCBI Taxonomy" id="1193182"/>
    <lineage>
        <taxon>Bacteria</taxon>
        <taxon>Bacillati</taxon>
        <taxon>Actinomycetota</taxon>
        <taxon>Actinomycetes</taxon>
        <taxon>Micrococcales</taxon>
        <taxon>Intrasporangiaceae</taxon>
        <taxon>Nostocoides</taxon>
    </lineage>
</organism>
<keyword evidence="11" id="KW-1185">Reference proteome</keyword>
<feature type="domain" description="Signal transduction histidine kinase subgroup 3 dimerisation and phosphoacceptor" evidence="9">
    <location>
        <begin position="63"/>
        <end position="132"/>
    </location>
</feature>
<dbReference type="EMBL" id="CAJA01000448">
    <property type="protein sequence ID" value="CCH75062.1"/>
    <property type="molecule type" value="Genomic_DNA"/>
</dbReference>
<dbReference type="RefSeq" id="WP_157044321.1">
    <property type="nucleotide sequence ID" value="NZ_HG764815.1"/>
</dbReference>
<keyword evidence="4" id="KW-0808">Transferase</keyword>
<sequence>MNADPSVASGLLVGTFLAMTSVVAWTWGHRVYDRALLLEGLETQNAALRREHDQRALVAAKDERTRIAREMHDVVAHSLAVIVVQSDGAAYAARHSSAWHSEQAVTALETVAATARQALGETRALVGVLRDPGATVGPGEHPAYAPTAGIGEVVGVTDGVGTDGAADMGCFSRRLIPRGVSGHRRLGIVGRVGWCGRCARWRWSGPGVVGGRGR</sequence>
<accession>W6K0T0</accession>
<dbReference type="GO" id="GO:0000155">
    <property type="term" value="F:phosphorelay sensor kinase activity"/>
    <property type="evidence" value="ECO:0007669"/>
    <property type="project" value="InterPro"/>
</dbReference>
<dbReference type="PANTHER" id="PTHR24421">
    <property type="entry name" value="NITRATE/NITRITE SENSOR PROTEIN NARX-RELATED"/>
    <property type="match status" value="1"/>
</dbReference>
<dbReference type="STRING" id="1193182.BN11_5010002"/>
<keyword evidence="6" id="KW-0418">Kinase</keyword>
<dbReference type="GO" id="GO:0016020">
    <property type="term" value="C:membrane"/>
    <property type="evidence" value="ECO:0007669"/>
    <property type="project" value="InterPro"/>
</dbReference>
<dbReference type="AlphaFoldDB" id="W6K0T0"/>
<comment type="catalytic activity">
    <reaction evidence="1">
        <text>ATP + protein L-histidine = ADP + protein N-phospho-L-histidine.</text>
        <dbReference type="EC" id="2.7.13.3"/>
    </reaction>
</comment>
<dbReference type="GO" id="GO:0046983">
    <property type="term" value="F:protein dimerization activity"/>
    <property type="evidence" value="ECO:0007669"/>
    <property type="project" value="InterPro"/>
</dbReference>
<dbReference type="EC" id="2.7.13.3" evidence="2"/>
<proteinExistence type="predicted"/>
<dbReference type="PANTHER" id="PTHR24421:SF10">
    <property type="entry name" value="NITRATE_NITRITE SENSOR PROTEIN NARQ"/>
    <property type="match status" value="1"/>
</dbReference>
<keyword evidence="7" id="KW-0067">ATP-binding</keyword>
<evidence type="ECO:0000256" key="1">
    <source>
        <dbReference type="ARBA" id="ARBA00000085"/>
    </source>
</evidence>
<keyword evidence="5" id="KW-0547">Nucleotide-binding</keyword>
<dbReference type="Proteomes" id="UP000035763">
    <property type="component" value="Unassembled WGS sequence"/>
</dbReference>
<dbReference type="Pfam" id="PF07730">
    <property type="entry name" value="HisKA_3"/>
    <property type="match status" value="1"/>
</dbReference>
<gene>
    <name evidence="10" type="ORF">BN11_5010002</name>
</gene>
<dbReference type="OrthoDB" id="227596at2"/>
<evidence type="ECO:0000256" key="5">
    <source>
        <dbReference type="ARBA" id="ARBA00022741"/>
    </source>
</evidence>
<reference evidence="10 11" key="1">
    <citation type="journal article" date="2013" name="ISME J.">
        <title>A metabolic model for members of the genus Tetrasphaera involved in enhanced biological phosphorus removal.</title>
        <authorList>
            <person name="Kristiansen R."/>
            <person name="Nguyen H.T.T."/>
            <person name="Saunders A.M."/>
            <person name="Nielsen J.L."/>
            <person name="Wimmer R."/>
            <person name="Le V.Q."/>
            <person name="McIlroy S.J."/>
            <person name="Petrovski S."/>
            <person name="Seviour R.J."/>
            <person name="Calteau A."/>
            <person name="Nielsen K.L."/>
            <person name="Nielsen P.H."/>
        </authorList>
    </citation>
    <scope>NUCLEOTIDE SEQUENCE [LARGE SCALE GENOMIC DNA]</scope>
    <source>
        <strain evidence="10 11">Ben110</strain>
    </source>
</reference>
<dbReference type="GO" id="GO:0005524">
    <property type="term" value="F:ATP binding"/>
    <property type="evidence" value="ECO:0007669"/>
    <property type="project" value="UniProtKB-KW"/>
</dbReference>
<evidence type="ECO:0000256" key="7">
    <source>
        <dbReference type="ARBA" id="ARBA00022840"/>
    </source>
</evidence>
<keyword evidence="8" id="KW-0902">Two-component regulatory system</keyword>
<dbReference type="Gene3D" id="1.20.5.1930">
    <property type="match status" value="1"/>
</dbReference>
<evidence type="ECO:0000256" key="8">
    <source>
        <dbReference type="ARBA" id="ARBA00023012"/>
    </source>
</evidence>
<dbReference type="InterPro" id="IPR011712">
    <property type="entry name" value="Sig_transdc_His_kin_sub3_dim/P"/>
</dbReference>
<keyword evidence="3" id="KW-0597">Phosphoprotein</keyword>
<evidence type="ECO:0000313" key="11">
    <source>
        <dbReference type="Proteomes" id="UP000035763"/>
    </source>
</evidence>
<name>W6K0T0_9MICO</name>